<proteinExistence type="predicted"/>
<evidence type="ECO:0000313" key="3">
    <source>
        <dbReference type="Proteomes" id="UP000299102"/>
    </source>
</evidence>
<dbReference type="AlphaFoldDB" id="A0A4C1ZS16"/>
<accession>A0A4C1ZS16</accession>
<keyword evidence="3" id="KW-1185">Reference proteome</keyword>
<reference evidence="2 3" key="1">
    <citation type="journal article" date="2019" name="Commun. Biol.">
        <title>The bagworm genome reveals a unique fibroin gene that provides high tensile strength.</title>
        <authorList>
            <person name="Kono N."/>
            <person name="Nakamura H."/>
            <person name="Ohtoshi R."/>
            <person name="Tomita M."/>
            <person name="Numata K."/>
            <person name="Arakawa K."/>
        </authorList>
    </citation>
    <scope>NUCLEOTIDE SEQUENCE [LARGE SCALE GENOMIC DNA]</scope>
</reference>
<sequence length="82" mass="8837">DAKQQAAEHAKAGVGDPRAAHRQRRPGPPTAGVAGRGRGAALACAPPQLRRDVGIPNQISHFAPLRVTRLVRKRRFLCRSLT</sequence>
<dbReference type="EMBL" id="BGZK01002001">
    <property type="protein sequence ID" value="GBP89405.1"/>
    <property type="molecule type" value="Genomic_DNA"/>
</dbReference>
<feature type="region of interest" description="Disordered" evidence="1">
    <location>
        <begin position="1"/>
        <end position="39"/>
    </location>
</feature>
<name>A0A4C1ZS16_EUMVA</name>
<evidence type="ECO:0000313" key="2">
    <source>
        <dbReference type="EMBL" id="GBP89405.1"/>
    </source>
</evidence>
<dbReference type="Proteomes" id="UP000299102">
    <property type="component" value="Unassembled WGS sequence"/>
</dbReference>
<feature type="non-terminal residue" evidence="2">
    <location>
        <position position="1"/>
    </location>
</feature>
<evidence type="ECO:0000256" key="1">
    <source>
        <dbReference type="SAM" id="MobiDB-lite"/>
    </source>
</evidence>
<feature type="compositionally biased region" description="Basic and acidic residues" evidence="1">
    <location>
        <begin position="1"/>
        <end position="11"/>
    </location>
</feature>
<organism evidence="2 3">
    <name type="scientific">Eumeta variegata</name>
    <name type="common">Bagworm moth</name>
    <name type="synonym">Eumeta japonica</name>
    <dbReference type="NCBI Taxonomy" id="151549"/>
    <lineage>
        <taxon>Eukaryota</taxon>
        <taxon>Metazoa</taxon>
        <taxon>Ecdysozoa</taxon>
        <taxon>Arthropoda</taxon>
        <taxon>Hexapoda</taxon>
        <taxon>Insecta</taxon>
        <taxon>Pterygota</taxon>
        <taxon>Neoptera</taxon>
        <taxon>Endopterygota</taxon>
        <taxon>Lepidoptera</taxon>
        <taxon>Glossata</taxon>
        <taxon>Ditrysia</taxon>
        <taxon>Tineoidea</taxon>
        <taxon>Psychidae</taxon>
        <taxon>Oiketicinae</taxon>
        <taxon>Eumeta</taxon>
    </lineage>
</organism>
<comment type="caution">
    <text evidence="2">The sequence shown here is derived from an EMBL/GenBank/DDBJ whole genome shotgun (WGS) entry which is preliminary data.</text>
</comment>
<gene>
    <name evidence="2" type="ORF">EVAR_89113_1</name>
</gene>
<protein>
    <submittedName>
        <fullName evidence="2">Uncharacterized protein</fullName>
    </submittedName>
</protein>